<evidence type="ECO:0000256" key="1">
    <source>
        <dbReference type="ARBA" id="ARBA00001946"/>
    </source>
</evidence>
<evidence type="ECO:0000259" key="14">
    <source>
        <dbReference type="Pfam" id="PF08242"/>
    </source>
</evidence>
<evidence type="ECO:0000256" key="5">
    <source>
        <dbReference type="ARBA" id="ARBA00022679"/>
    </source>
</evidence>
<evidence type="ECO:0000256" key="4">
    <source>
        <dbReference type="ARBA" id="ARBA00022603"/>
    </source>
</evidence>
<dbReference type="PANTHER" id="PTHR21404:SF3">
    <property type="entry name" value="SMALL RNA 2'-O-METHYLTRANSFERASE"/>
    <property type="match status" value="1"/>
</dbReference>
<feature type="domain" description="Hen1 N-terminal" evidence="15">
    <location>
        <begin position="1"/>
        <end position="249"/>
    </location>
</feature>
<evidence type="ECO:0000256" key="12">
    <source>
        <dbReference type="ARBA" id="ARBA00048418"/>
    </source>
</evidence>
<comment type="catalytic activity">
    <reaction evidence="12">
        <text>small RNA 3'-end nucleotide + S-adenosyl-L-methionine = small RNA 3'-end 2'-O-methylnucleotide + S-adenosyl-L-homocysteine + H(+)</text>
        <dbReference type="Rhea" id="RHEA:37887"/>
        <dbReference type="Rhea" id="RHEA-COMP:10415"/>
        <dbReference type="Rhea" id="RHEA-COMP:10416"/>
        <dbReference type="ChEBI" id="CHEBI:15378"/>
        <dbReference type="ChEBI" id="CHEBI:57856"/>
        <dbReference type="ChEBI" id="CHEBI:59789"/>
        <dbReference type="ChEBI" id="CHEBI:74896"/>
        <dbReference type="ChEBI" id="CHEBI:74898"/>
        <dbReference type="EC" id="2.1.1.386"/>
    </reaction>
</comment>
<dbReference type="EC" id="2.1.1.386" evidence="11"/>
<evidence type="ECO:0000256" key="11">
    <source>
        <dbReference type="ARBA" id="ARBA00035025"/>
    </source>
</evidence>
<evidence type="ECO:0000256" key="9">
    <source>
        <dbReference type="ARBA" id="ARBA00022884"/>
    </source>
</evidence>
<gene>
    <name evidence="16" type="ORF">OG442_09410</name>
</gene>
<evidence type="ECO:0000313" key="16">
    <source>
        <dbReference type="EMBL" id="WUX51741.1"/>
    </source>
</evidence>
<dbReference type="CDD" id="cd02440">
    <property type="entry name" value="AdoMet_MTases"/>
    <property type="match status" value="1"/>
</dbReference>
<feature type="region of interest" description="Disordered" evidence="13">
    <location>
        <begin position="490"/>
        <end position="511"/>
    </location>
</feature>
<dbReference type="RefSeq" id="WP_329075412.1">
    <property type="nucleotide sequence ID" value="NZ_CP108849.2"/>
</dbReference>
<evidence type="ECO:0000256" key="6">
    <source>
        <dbReference type="ARBA" id="ARBA00022691"/>
    </source>
</evidence>
<keyword evidence="5" id="KW-0808">Transferase</keyword>
<keyword evidence="7" id="KW-0479">Metal-binding</keyword>
<dbReference type="PANTHER" id="PTHR21404">
    <property type="entry name" value="HEN1"/>
    <property type="match status" value="1"/>
</dbReference>
<dbReference type="InterPro" id="IPR029063">
    <property type="entry name" value="SAM-dependent_MTases_sf"/>
</dbReference>
<evidence type="ECO:0000256" key="2">
    <source>
        <dbReference type="ARBA" id="ARBA00009026"/>
    </source>
</evidence>
<keyword evidence="6" id="KW-0949">S-adenosyl-L-methionine</keyword>
<dbReference type="InterPro" id="IPR024026">
    <property type="entry name" value="3'-RNA_MeTfrase_Hen1_bac"/>
</dbReference>
<organism evidence="16 17">
    <name type="scientific">Streptomyces niveus</name>
    <name type="common">Streptomyces spheroides</name>
    <dbReference type="NCBI Taxonomy" id="193462"/>
    <lineage>
        <taxon>Bacteria</taxon>
        <taxon>Bacillati</taxon>
        <taxon>Actinomycetota</taxon>
        <taxon>Actinomycetes</taxon>
        <taxon>Kitasatosporales</taxon>
        <taxon>Streptomycetaceae</taxon>
        <taxon>Streptomyces</taxon>
    </lineage>
</organism>
<dbReference type="InterPro" id="IPR038546">
    <property type="entry name" value="Hen1_N_sf"/>
</dbReference>
<feature type="compositionally biased region" description="Acidic residues" evidence="13">
    <location>
        <begin position="268"/>
        <end position="279"/>
    </location>
</feature>
<dbReference type="SUPFAM" id="SSF53335">
    <property type="entry name" value="S-adenosyl-L-methionine-dependent methyltransferases"/>
    <property type="match status" value="1"/>
</dbReference>
<evidence type="ECO:0000256" key="13">
    <source>
        <dbReference type="SAM" id="MobiDB-lite"/>
    </source>
</evidence>
<proteinExistence type="inferred from homology"/>
<feature type="region of interest" description="Disordered" evidence="13">
    <location>
        <begin position="267"/>
        <end position="287"/>
    </location>
</feature>
<evidence type="ECO:0000259" key="15">
    <source>
        <dbReference type="Pfam" id="PF12623"/>
    </source>
</evidence>
<comment type="similarity">
    <text evidence="2">Belongs to the methyltransferase superfamily. HEN1 family.</text>
</comment>
<dbReference type="InterPro" id="IPR024740">
    <property type="entry name" value="Hen1_N"/>
</dbReference>
<keyword evidence="17" id="KW-1185">Reference proteome</keyword>
<comment type="cofactor">
    <cofactor evidence="1">
        <name>Mg(2+)</name>
        <dbReference type="ChEBI" id="CHEBI:18420"/>
    </cofactor>
</comment>
<accession>A0ABZ1ZZV5</accession>
<protein>
    <recommendedName>
        <fullName evidence="3">Small RNA 2'-O-methyltransferase</fullName>
        <ecNumber evidence="11">2.1.1.386</ecNumber>
    </recommendedName>
</protein>
<keyword evidence="9" id="KW-0694">RNA-binding</keyword>
<sequence>MFLTISTTGTHERPATDLGFLLHKHPDKAQEFSTSHGTAHVLYPEASAERCTAALLLEIDPVALVRRGKGKGRGGAPDAALAQYVNDRPYAASSLLAVALSTVFKSALRGVCAARPERAAEPLPLRIEVPAVPARGGAELVRALFGPLGWTTVDVRPVVLDETFPAWGDSRYVQLVLEGELRLVDALRQLYVLLPVLDDAKHYWVAPDEVEKLLRAGEGWLAGHPERQLITNRYLNRRWSLTREATERLELVRLAEADDIGVEAIDNAVDDPAPDEGTDTAEKAEKTVSLADQRREAILTALRDAGAGSVLDLGCGQGQLVQALLKDVRFSKVVGVDVSVRALTVAARRLKTERMSERQAERVALIQGSLTYTDKRLKGYDAAVLSEVIEHLDLPRLPALEYAVFGTARPATVVVTTPNVEYNVRWETLPAGHVRHRDHRFEWTRAEFRDWADAVAARHGYAVRYVPVGPDDPEVGPPTQMAVFTMAAADTNKHTNKHTKKHTKKKEEKAA</sequence>
<dbReference type="Pfam" id="PF08242">
    <property type="entry name" value="Methyltransf_12"/>
    <property type="match status" value="1"/>
</dbReference>
<reference evidence="16" key="1">
    <citation type="submission" date="2022-10" db="EMBL/GenBank/DDBJ databases">
        <title>The complete genomes of actinobacterial strains from the NBC collection.</title>
        <authorList>
            <person name="Joergensen T.S."/>
            <person name="Alvarez Arevalo M."/>
            <person name="Sterndorff E.B."/>
            <person name="Faurdal D."/>
            <person name="Vuksanovic O."/>
            <person name="Mourched A.-S."/>
            <person name="Charusanti P."/>
            <person name="Shaw S."/>
            <person name="Blin K."/>
            <person name="Weber T."/>
        </authorList>
    </citation>
    <scope>NUCLEOTIDE SEQUENCE</scope>
    <source>
        <strain evidence="16">NBC_01432</strain>
    </source>
</reference>
<feature type="compositionally biased region" description="Basic residues" evidence="13">
    <location>
        <begin position="494"/>
        <end position="504"/>
    </location>
</feature>
<name>A0ABZ1ZZV5_STRNV</name>
<feature type="domain" description="Methyltransferase type 12" evidence="14">
    <location>
        <begin position="311"/>
        <end position="396"/>
    </location>
</feature>
<evidence type="ECO:0000256" key="3">
    <source>
        <dbReference type="ARBA" id="ARBA00021330"/>
    </source>
</evidence>
<dbReference type="InterPro" id="IPR013217">
    <property type="entry name" value="Methyltransf_12"/>
</dbReference>
<evidence type="ECO:0000256" key="7">
    <source>
        <dbReference type="ARBA" id="ARBA00022723"/>
    </source>
</evidence>
<dbReference type="EMBL" id="CP109495">
    <property type="protein sequence ID" value="WUX51741.1"/>
    <property type="molecule type" value="Genomic_DNA"/>
</dbReference>
<evidence type="ECO:0000313" key="17">
    <source>
        <dbReference type="Proteomes" id="UP001432209"/>
    </source>
</evidence>
<keyword evidence="4" id="KW-0489">Methyltransferase</keyword>
<evidence type="ECO:0000256" key="8">
    <source>
        <dbReference type="ARBA" id="ARBA00022842"/>
    </source>
</evidence>
<keyword evidence="10" id="KW-0943">RNA-mediated gene silencing</keyword>
<dbReference type="Proteomes" id="UP001432209">
    <property type="component" value="Chromosome"/>
</dbReference>
<dbReference type="NCBIfam" id="TIGR04074">
    <property type="entry name" value="bacter_Hen1"/>
    <property type="match status" value="1"/>
</dbReference>
<dbReference type="Gene3D" id="3.30.1610.20">
    <property type="entry name" value="Hen1, N-terminal domain"/>
    <property type="match status" value="1"/>
</dbReference>
<dbReference type="InterPro" id="IPR026610">
    <property type="entry name" value="Hen1"/>
</dbReference>
<keyword evidence="8" id="KW-0460">Magnesium</keyword>
<evidence type="ECO:0000256" key="10">
    <source>
        <dbReference type="ARBA" id="ARBA00023158"/>
    </source>
</evidence>
<dbReference type="Pfam" id="PF12623">
    <property type="entry name" value="Hen1_L"/>
    <property type="match status" value="1"/>
</dbReference>
<dbReference type="Gene3D" id="3.40.50.150">
    <property type="entry name" value="Vaccinia Virus protein VP39"/>
    <property type="match status" value="1"/>
</dbReference>